<gene>
    <name evidence="1" type="ORF">B296_00045885</name>
</gene>
<evidence type="ECO:0000313" key="1">
    <source>
        <dbReference type="EMBL" id="RRT54190.1"/>
    </source>
</evidence>
<dbReference type="AlphaFoldDB" id="A0A426YR28"/>
<organism evidence="1 2">
    <name type="scientific">Ensete ventricosum</name>
    <name type="common">Abyssinian banana</name>
    <name type="synonym">Musa ensete</name>
    <dbReference type="NCBI Taxonomy" id="4639"/>
    <lineage>
        <taxon>Eukaryota</taxon>
        <taxon>Viridiplantae</taxon>
        <taxon>Streptophyta</taxon>
        <taxon>Embryophyta</taxon>
        <taxon>Tracheophyta</taxon>
        <taxon>Spermatophyta</taxon>
        <taxon>Magnoliopsida</taxon>
        <taxon>Liliopsida</taxon>
        <taxon>Zingiberales</taxon>
        <taxon>Musaceae</taxon>
        <taxon>Ensete</taxon>
    </lineage>
</organism>
<proteinExistence type="predicted"/>
<sequence length="66" mass="6666">MAAASDTIIGRVSELSDLGRLIVTMATPAGSRSTTMSSSGAAVFIGSAVVEIRSKDAPEGRLIGEV</sequence>
<dbReference type="Proteomes" id="UP000287651">
    <property type="component" value="Unassembled WGS sequence"/>
</dbReference>
<accession>A0A426YR28</accession>
<dbReference type="EMBL" id="AMZH03010733">
    <property type="protein sequence ID" value="RRT54190.1"/>
    <property type="molecule type" value="Genomic_DNA"/>
</dbReference>
<name>A0A426YR28_ENSVE</name>
<reference evidence="1 2" key="1">
    <citation type="journal article" date="2014" name="Agronomy (Basel)">
        <title>A Draft Genome Sequence for Ensete ventricosum, the Drought-Tolerant Tree Against Hunger.</title>
        <authorList>
            <person name="Harrison J."/>
            <person name="Moore K.A."/>
            <person name="Paszkiewicz K."/>
            <person name="Jones T."/>
            <person name="Grant M."/>
            <person name="Ambacheew D."/>
            <person name="Muzemil S."/>
            <person name="Studholme D.J."/>
        </authorList>
    </citation>
    <scope>NUCLEOTIDE SEQUENCE [LARGE SCALE GENOMIC DNA]</scope>
</reference>
<protein>
    <submittedName>
        <fullName evidence="1">Uncharacterized protein</fullName>
    </submittedName>
</protein>
<comment type="caution">
    <text evidence="1">The sequence shown here is derived from an EMBL/GenBank/DDBJ whole genome shotgun (WGS) entry which is preliminary data.</text>
</comment>
<evidence type="ECO:0000313" key="2">
    <source>
        <dbReference type="Proteomes" id="UP000287651"/>
    </source>
</evidence>